<gene>
    <name evidence="1" type="ORF">WISP_02281</name>
</gene>
<dbReference type="InterPro" id="IPR051320">
    <property type="entry name" value="Viral_Replic_Matur_Polypro"/>
</dbReference>
<dbReference type="InterPro" id="IPR043502">
    <property type="entry name" value="DNA/RNA_pol_sf"/>
</dbReference>
<protein>
    <recommendedName>
        <fullName evidence="3">Reverse transcriptase/retrotransposon-derived protein RNase H-like domain-containing protein</fullName>
    </recommendedName>
</protein>
<sequence>MSPPTSKKETQAFLGAIGFWRMYIPEHSQIVSPLNLVTHKKNDFHWGPEQQQAFDQIKHEIAHAIGLGPIRTGQGMQNVLYSAARNNGLSWNLWQKVPGETQA</sequence>
<dbReference type="InterPro" id="IPR043128">
    <property type="entry name" value="Rev_trsase/Diguanyl_cyclase"/>
</dbReference>
<dbReference type="EMBL" id="WHWB01031743">
    <property type="protein sequence ID" value="KAJ7427995.1"/>
    <property type="molecule type" value="Genomic_DNA"/>
</dbReference>
<name>A0ABQ9DU06_9PASS</name>
<evidence type="ECO:0008006" key="3">
    <source>
        <dbReference type="Google" id="ProtNLM"/>
    </source>
</evidence>
<keyword evidence="2" id="KW-1185">Reference proteome</keyword>
<evidence type="ECO:0000313" key="1">
    <source>
        <dbReference type="EMBL" id="KAJ7427995.1"/>
    </source>
</evidence>
<proteinExistence type="predicted"/>
<organism evidence="1 2">
    <name type="scientific">Willisornis vidua</name>
    <name type="common">Xingu scale-backed antbird</name>
    <dbReference type="NCBI Taxonomy" id="1566151"/>
    <lineage>
        <taxon>Eukaryota</taxon>
        <taxon>Metazoa</taxon>
        <taxon>Chordata</taxon>
        <taxon>Craniata</taxon>
        <taxon>Vertebrata</taxon>
        <taxon>Euteleostomi</taxon>
        <taxon>Archelosauria</taxon>
        <taxon>Archosauria</taxon>
        <taxon>Dinosauria</taxon>
        <taxon>Saurischia</taxon>
        <taxon>Theropoda</taxon>
        <taxon>Coelurosauria</taxon>
        <taxon>Aves</taxon>
        <taxon>Neognathae</taxon>
        <taxon>Neoaves</taxon>
        <taxon>Telluraves</taxon>
        <taxon>Australaves</taxon>
        <taxon>Passeriformes</taxon>
        <taxon>Thamnophilidae</taxon>
        <taxon>Willisornis</taxon>
    </lineage>
</organism>
<dbReference type="SUPFAM" id="SSF56672">
    <property type="entry name" value="DNA/RNA polymerases"/>
    <property type="match status" value="1"/>
</dbReference>
<dbReference type="PANTHER" id="PTHR33064:SF29">
    <property type="entry name" value="PEPTIDASE A2 DOMAIN-CONTAINING PROTEIN-RELATED"/>
    <property type="match status" value="1"/>
</dbReference>
<reference evidence="1" key="1">
    <citation type="submission" date="2019-10" db="EMBL/GenBank/DDBJ databases">
        <authorList>
            <person name="Soares A.E.R."/>
            <person name="Aleixo A."/>
            <person name="Schneider P."/>
            <person name="Miyaki C.Y."/>
            <person name="Schneider M.P."/>
            <person name="Mello C."/>
            <person name="Vasconcelos A.T.R."/>
        </authorList>
    </citation>
    <scope>NUCLEOTIDE SEQUENCE</scope>
    <source>
        <tissue evidence="1">Muscle</tissue>
    </source>
</reference>
<evidence type="ECO:0000313" key="2">
    <source>
        <dbReference type="Proteomes" id="UP001145742"/>
    </source>
</evidence>
<dbReference type="PANTHER" id="PTHR33064">
    <property type="entry name" value="POL PROTEIN"/>
    <property type="match status" value="1"/>
</dbReference>
<comment type="caution">
    <text evidence="1">The sequence shown here is derived from an EMBL/GenBank/DDBJ whole genome shotgun (WGS) entry which is preliminary data.</text>
</comment>
<dbReference type="Proteomes" id="UP001145742">
    <property type="component" value="Unassembled WGS sequence"/>
</dbReference>
<accession>A0ABQ9DU06</accession>
<dbReference type="Gene3D" id="3.30.70.270">
    <property type="match status" value="1"/>
</dbReference>